<reference evidence="1 2" key="1">
    <citation type="submission" date="2018-04" db="EMBL/GenBank/DDBJ databases">
        <title>Novel Campyloabacter and Helicobacter Species and Strains.</title>
        <authorList>
            <person name="Mannion A.J."/>
            <person name="Shen Z."/>
            <person name="Fox J.G."/>
        </authorList>
    </citation>
    <scope>NUCLEOTIDE SEQUENCE [LARGE SCALE GENOMIC DNA]</scope>
    <source>
        <strain evidence="1 2">MIT 04-9362</strain>
    </source>
</reference>
<comment type="caution">
    <text evidence="1">The sequence shown here is derived from an EMBL/GenBank/DDBJ whole genome shotgun (WGS) entry which is preliminary data.</text>
</comment>
<accession>A0A3D8JAZ2</accession>
<evidence type="ECO:0000313" key="2">
    <source>
        <dbReference type="Proteomes" id="UP000256695"/>
    </source>
</evidence>
<organism evidence="1 2">
    <name type="scientific">Helicobacter anseris</name>
    <dbReference type="NCBI Taxonomy" id="375926"/>
    <lineage>
        <taxon>Bacteria</taxon>
        <taxon>Pseudomonadati</taxon>
        <taxon>Campylobacterota</taxon>
        <taxon>Epsilonproteobacteria</taxon>
        <taxon>Campylobacterales</taxon>
        <taxon>Helicobacteraceae</taxon>
        <taxon>Helicobacter</taxon>
    </lineage>
</organism>
<dbReference type="OrthoDB" id="5329395at2"/>
<sequence>MKKIFNLCILCFLLCNTLESKTISRYGNKTRAVNKNKQQNITPPLANQLIAELGIGMEYYKYKEPNVMQITGPMMNFNSTIGVIRKIFRFQTDLYFATHVGANVYDGGLYDHTTQTTTAYSTKSTDYYTGVTTKFGMTFFEMKKELFFGYIGLGYRFLHNLSIDKPGIKASYDRYQGYLFLPIGVSGEVPLNPKVSFIGAIEQRILLFGHNTSTFSDIGYDKDLYFEQKMGYGGRITFGTKIYFQNAGALKISAYYDYWKIEDSNIVPAYQQGVFIGNFVEPKNYTNTFGINLTYAF</sequence>
<dbReference type="RefSeq" id="WP_115578531.1">
    <property type="nucleotide sequence ID" value="NZ_NXLX01000003.1"/>
</dbReference>
<evidence type="ECO:0000313" key="1">
    <source>
        <dbReference type="EMBL" id="RDU74236.1"/>
    </source>
</evidence>
<dbReference type="GO" id="GO:0004190">
    <property type="term" value="F:aspartic-type endopeptidase activity"/>
    <property type="evidence" value="ECO:0007669"/>
    <property type="project" value="InterPro"/>
</dbReference>
<dbReference type="AlphaFoldDB" id="A0A3D8JAZ2"/>
<dbReference type="InterPro" id="IPR020080">
    <property type="entry name" value="OM_adhesin/peptidase_omptin"/>
</dbReference>
<dbReference type="Proteomes" id="UP000256695">
    <property type="component" value="Unassembled WGS sequence"/>
</dbReference>
<name>A0A3D8JAZ2_9HELI</name>
<protein>
    <submittedName>
        <fullName evidence="1">Uncharacterized protein</fullName>
    </submittedName>
</protein>
<dbReference type="SUPFAM" id="SSF69917">
    <property type="entry name" value="OMPT-like"/>
    <property type="match status" value="1"/>
</dbReference>
<gene>
    <name evidence="1" type="ORF">CQA57_01795</name>
</gene>
<proteinExistence type="predicted"/>
<dbReference type="EMBL" id="NXLX01000003">
    <property type="protein sequence ID" value="RDU74236.1"/>
    <property type="molecule type" value="Genomic_DNA"/>
</dbReference>
<keyword evidence="2" id="KW-1185">Reference proteome</keyword>